<evidence type="ECO:0000256" key="1">
    <source>
        <dbReference type="SAM" id="Phobius"/>
    </source>
</evidence>
<evidence type="ECO:0000313" key="2">
    <source>
        <dbReference type="EMBL" id="KIE47346.1"/>
    </source>
</evidence>
<feature type="transmembrane region" description="Helical" evidence="1">
    <location>
        <begin position="12"/>
        <end position="32"/>
    </location>
</feature>
<dbReference type="STRING" id="29341.RSJ17_12435"/>
<dbReference type="RefSeq" id="WP_039632638.1">
    <property type="nucleotide sequence ID" value="NZ_AYSO01000015.1"/>
</dbReference>
<keyword evidence="1" id="KW-0472">Membrane</keyword>
<evidence type="ECO:0000313" key="3">
    <source>
        <dbReference type="Proteomes" id="UP000031366"/>
    </source>
</evidence>
<keyword evidence="1" id="KW-1133">Transmembrane helix</keyword>
<keyword evidence="1" id="KW-0812">Transmembrane</keyword>
<accession>A0A0C1RA73</accession>
<gene>
    <name evidence="2" type="ORF">U732_1562</name>
</gene>
<protein>
    <submittedName>
        <fullName evidence="2">Uncharacterized protein</fullName>
    </submittedName>
</protein>
<dbReference type="Proteomes" id="UP000031366">
    <property type="component" value="Unassembled WGS sequence"/>
</dbReference>
<dbReference type="AlphaFoldDB" id="A0A0C1RA73"/>
<reference evidence="2 3" key="1">
    <citation type="journal article" date="2015" name="Infect. Genet. Evol.">
        <title>Genomic sequences of six botulinum neurotoxin-producing strains representing three clostridial species illustrate the mobility and diversity of botulinum neurotoxin genes.</title>
        <authorList>
            <person name="Smith T.J."/>
            <person name="Hill K.K."/>
            <person name="Xie G."/>
            <person name="Foley B.T."/>
            <person name="Williamson C.H."/>
            <person name="Foster J.T."/>
            <person name="Johnson S.L."/>
            <person name="Chertkov O."/>
            <person name="Teshima H."/>
            <person name="Gibbons H.S."/>
            <person name="Johnsky L.A."/>
            <person name="Karavis M.A."/>
            <person name="Smith L.A."/>
        </authorList>
    </citation>
    <scope>NUCLEOTIDE SEQUENCE [LARGE SCALE GENOMIC DNA]</scope>
    <source>
        <strain evidence="2 3">CDC 2741</strain>
    </source>
</reference>
<proteinExistence type="predicted"/>
<sequence>MLFNKKLKKKGAMLIPVIIIGSIIIALSSYIFHRKMLNLQYENNNNNYLLREKIDEKYREVLLTRLSLYLKSNDIEDFSSVDITYQNSYVKYDKQYNCFILTIPYVGREFKEEYYALEEKAEKKSFKYIKTTYIFK</sequence>
<name>A0A0C1RA73_9CLOT</name>
<comment type="caution">
    <text evidence="2">The sequence shown here is derived from an EMBL/GenBank/DDBJ whole genome shotgun (WGS) entry which is preliminary data.</text>
</comment>
<organism evidence="2 3">
    <name type="scientific">Clostridium argentinense CDC 2741</name>
    <dbReference type="NCBI Taxonomy" id="1418104"/>
    <lineage>
        <taxon>Bacteria</taxon>
        <taxon>Bacillati</taxon>
        <taxon>Bacillota</taxon>
        <taxon>Clostridia</taxon>
        <taxon>Eubacteriales</taxon>
        <taxon>Clostridiaceae</taxon>
        <taxon>Clostridium</taxon>
    </lineage>
</organism>
<dbReference type="EMBL" id="AYSO01000015">
    <property type="protein sequence ID" value="KIE47346.1"/>
    <property type="molecule type" value="Genomic_DNA"/>
</dbReference>
<keyword evidence="3" id="KW-1185">Reference proteome</keyword>